<dbReference type="GO" id="GO:0009073">
    <property type="term" value="P:aromatic amino acid family biosynthetic process"/>
    <property type="evidence" value="ECO:0007669"/>
    <property type="project" value="UniProtKB-KW"/>
</dbReference>
<evidence type="ECO:0000256" key="6">
    <source>
        <dbReference type="ARBA" id="ARBA00022643"/>
    </source>
</evidence>
<feature type="binding site" evidence="11">
    <location>
        <begin position="315"/>
        <end position="319"/>
    </location>
    <ligand>
        <name>FMN</name>
        <dbReference type="ChEBI" id="CHEBI:58210"/>
    </ligand>
</feature>
<evidence type="ECO:0000313" key="15">
    <source>
        <dbReference type="Proteomes" id="UP001140076"/>
    </source>
</evidence>
<accession>A0A9X3SEW3</accession>
<keyword evidence="8 11" id="KW-0521">NADP</keyword>
<comment type="subunit">
    <text evidence="11">Homotetramer.</text>
</comment>
<dbReference type="InterPro" id="IPR000453">
    <property type="entry name" value="Chorismate_synth"/>
</dbReference>
<keyword evidence="6 11" id="KW-0288">FMN</keyword>
<comment type="function">
    <text evidence="11">Catalyzes the anti-1,4-elimination of the C-3 phosphate and the C-6 proR hydrogen from 5-enolpyruvylshikimate-3-phosphate (EPSP) to yield chorismate, which is the branch point compound that serves as the starting substrate for the three terminal pathways of aromatic amino acid biosynthesis. This reaction introduces a second double bond into the aromatic ring system.</text>
</comment>
<dbReference type="Gene3D" id="3.60.150.10">
    <property type="entry name" value="Chorismate synthase AroC"/>
    <property type="match status" value="1"/>
</dbReference>
<dbReference type="SUPFAM" id="SSF103263">
    <property type="entry name" value="Chorismate synthase, AroC"/>
    <property type="match status" value="1"/>
</dbReference>
<dbReference type="EC" id="4.2.3.5" evidence="3 11"/>
<dbReference type="GO" id="GO:0009423">
    <property type="term" value="P:chorismate biosynthetic process"/>
    <property type="evidence" value="ECO:0007669"/>
    <property type="project" value="UniProtKB-UniRule"/>
</dbReference>
<dbReference type="PROSITE" id="PS00789">
    <property type="entry name" value="CHORISMATE_SYNTHASE_3"/>
    <property type="match status" value="1"/>
</dbReference>
<evidence type="ECO:0000256" key="4">
    <source>
        <dbReference type="ARBA" id="ARBA00022605"/>
    </source>
</evidence>
<dbReference type="FunFam" id="3.60.150.10:FF:000002">
    <property type="entry name" value="Chorismate synthase"/>
    <property type="match status" value="1"/>
</dbReference>
<dbReference type="NCBIfam" id="NF003793">
    <property type="entry name" value="PRK05382.1"/>
    <property type="match status" value="1"/>
</dbReference>
<reference evidence="14" key="1">
    <citation type="submission" date="2021-10" db="EMBL/GenBank/DDBJ databases">
        <title>Streptomonospora sp. nov., isolated from mangrove soil.</title>
        <authorList>
            <person name="Chen X."/>
            <person name="Ge X."/>
            <person name="Liu W."/>
        </authorList>
    </citation>
    <scope>NUCLEOTIDE SEQUENCE</scope>
    <source>
        <strain evidence="14">S1-112</strain>
    </source>
</reference>
<evidence type="ECO:0000256" key="11">
    <source>
        <dbReference type="HAMAP-Rule" id="MF_00300"/>
    </source>
</evidence>
<dbReference type="PROSITE" id="PS00787">
    <property type="entry name" value="CHORISMATE_SYNTHASE_1"/>
    <property type="match status" value="1"/>
</dbReference>
<keyword evidence="15" id="KW-1185">Reference proteome</keyword>
<evidence type="ECO:0000313" key="14">
    <source>
        <dbReference type="EMBL" id="MDA0565362.1"/>
    </source>
</evidence>
<feature type="binding site" evidence="11">
    <location>
        <position position="300"/>
    </location>
    <ligand>
        <name>FMN</name>
        <dbReference type="ChEBI" id="CHEBI:58210"/>
    </ligand>
</feature>
<dbReference type="GO" id="GO:0010181">
    <property type="term" value="F:FMN binding"/>
    <property type="evidence" value="ECO:0007669"/>
    <property type="project" value="TreeGrafter"/>
</dbReference>
<dbReference type="PIRSF" id="PIRSF001456">
    <property type="entry name" value="Chorismate_synth"/>
    <property type="match status" value="1"/>
</dbReference>
<dbReference type="RefSeq" id="WP_270072638.1">
    <property type="nucleotide sequence ID" value="NZ_JAJAQC010000020.1"/>
</dbReference>
<feature type="binding site" evidence="11">
    <location>
        <position position="46"/>
    </location>
    <ligand>
        <name>NADP(+)</name>
        <dbReference type="ChEBI" id="CHEBI:58349"/>
    </ligand>
</feature>
<keyword evidence="10 11" id="KW-0456">Lyase</keyword>
<evidence type="ECO:0000256" key="12">
    <source>
        <dbReference type="RuleBase" id="RU000605"/>
    </source>
</evidence>
<feature type="binding site" evidence="11">
    <location>
        <position position="341"/>
    </location>
    <ligand>
        <name>FMN</name>
        <dbReference type="ChEBI" id="CHEBI:58210"/>
    </ligand>
</feature>
<comment type="similarity">
    <text evidence="2 11 12">Belongs to the chorismate synthase family.</text>
</comment>
<dbReference type="NCBIfam" id="TIGR00033">
    <property type="entry name" value="aroC"/>
    <property type="match status" value="1"/>
</dbReference>
<protein>
    <recommendedName>
        <fullName evidence="3 11">Chorismate synthase</fullName>
        <shortName evidence="11">CS</shortName>
        <ecNumber evidence="3 11">4.2.3.5</ecNumber>
    </recommendedName>
    <alternativeName>
        <fullName evidence="11">5-enolpyruvylshikimate-3-phosphate phospholyase</fullName>
    </alternativeName>
</protein>
<dbReference type="PANTHER" id="PTHR21085">
    <property type="entry name" value="CHORISMATE SYNTHASE"/>
    <property type="match status" value="1"/>
</dbReference>
<dbReference type="Pfam" id="PF01264">
    <property type="entry name" value="Chorismate_synt"/>
    <property type="match status" value="1"/>
</dbReference>
<evidence type="ECO:0000256" key="9">
    <source>
        <dbReference type="ARBA" id="ARBA00023141"/>
    </source>
</evidence>
<comment type="caution">
    <text evidence="14">The sequence shown here is derived from an EMBL/GenBank/DDBJ whole genome shotgun (WGS) entry which is preliminary data.</text>
</comment>
<name>A0A9X3SEW3_9ACTN</name>
<evidence type="ECO:0000256" key="2">
    <source>
        <dbReference type="ARBA" id="ARBA00008014"/>
    </source>
</evidence>
<keyword evidence="7 11" id="KW-0274">FAD</keyword>
<feature type="binding site" evidence="11">
    <location>
        <position position="40"/>
    </location>
    <ligand>
        <name>NADP(+)</name>
        <dbReference type="ChEBI" id="CHEBI:58349"/>
    </ligand>
</feature>
<dbReference type="PANTHER" id="PTHR21085:SF0">
    <property type="entry name" value="CHORISMATE SYNTHASE"/>
    <property type="match status" value="1"/>
</dbReference>
<evidence type="ECO:0000256" key="10">
    <source>
        <dbReference type="ARBA" id="ARBA00023239"/>
    </source>
</evidence>
<feature type="binding site" evidence="11">
    <location>
        <begin position="256"/>
        <end position="257"/>
    </location>
    <ligand>
        <name>FMN</name>
        <dbReference type="ChEBI" id="CHEBI:58210"/>
    </ligand>
</feature>
<evidence type="ECO:0000256" key="8">
    <source>
        <dbReference type="ARBA" id="ARBA00022857"/>
    </source>
</evidence>
<gene>
    <name evidence="11 14" type="primary">aroC</name>
    <name evidence="14" type="ORF">LG943_13715</name>
</gene>
<comment type="cofactor">
    <cofactor evidence="11 12">
        <name>FMNH2</name>
        <dbReference type="ChEBI" id="CHEBI:57618"/>
    </cofactor>
    <text evidence="11 12">Reduced FMN (FMNH(2)).</text>
</comment>
<dbReference type="GO" id="GO:0004107">
    <property type="term" value="F:chorismate synthase activity"/>
    <property type="evidence" value="ECO:0007669"/>
    <property type="project" value="UniProtKB-UniRule"/>
</dbReference>
<keyword evidence="4 11" id="KW-0028">Amino-acid biosynthesis</keyword>
<sequence>MMRWLTAGESHGPALVAILEGLPAGVAVTSDDIAAALVRRRAGYGRGARMKFEQDRVTLVGGIRHGRTLGGPVAIEVANSEWPKWEKVMAADPVPPEELADVARNAPLTRPRPGHADLVGMQKYAFSEARPVLERASARETAARVAIGEVARLFCRQALGVEILSHVVSMGEISVPDTVLPGPGDLPAVDADPVRCFDPETSARMVAEVDDTKKAGDTLGGVVEVLAYGLPPGLGSHVHWDRRLDSRLAGALMGIQAIKGVEVGDGFRTAARRGSAAHDEIEPGTDRVRRRSNRAGGVEGGMTTGEPLRVRAAMKPIATVPRALDTVDVTTGEPAQAHHQRSDVTAVPAAGVVAEAMVALVLAEAVVEKFGGDSLAETARNARAYLDTLEIR</sequence>
<evidence type="ECO:0000256" key="13">
    <source>
        <dbReference type="SAM" id="MobiDB-lite"/>
    </source>
</evidence>
<comment type="pathway">
    <text evidence="1 11 12">Metabolic intermediate biosynthesis; chorismate biosynthesis; chorismate from D-erythrose 4-phosphate and phosphoenolpyruvate: step 7/7.</text>
</comment>
<dbReference type="Proteomes" id="UP001140076">
    <property type="component" value="Unassembled WGS sequence"/>
</dbReference>
<dbReference type="InterPro" id="IPR020541">
    <property type="entry name" value="Chorismate_synthase_CS"/>
</dbReference>
<dbReference type="InterPro" id="IPR035904">
    <property type="entry name" value="Chorismate_synth_AroC_sf"/>
</dbReference>
<keyword evidence="5 11" id="KW-0285">Flavoprotein</keyword>
<dbReference type="CDD" id="cd07304">
    <property type="entry name" value="Chorismate_synthase"/>
    <property type="match status" value="1"/>
</dbReference>
<dbReference type="GO" id="GO:0008652">
    <property type="term" value="P:amino acid biosynthetic process"/>
    <property type="evidence" value="ECO:0007669"/>
    <property type="project" value="UniProtKB-KW"/>
</dbReference>
<feature type="compositionally biased region" description="Basic and acidic residues" evidence="13">
    <location>
        <begin position="276"/>
        <end position="287"/>
    </location>
</feature>
<keyword evidence="9 11" id="KW-0057">Aromatic amino acid biosynthesis</keyword>
<feature type="binding site" evidence="11">
    <location>
        <begin position="135"/>
        <end position="137"/>
    </location>
    <ligand>
        <name>FMN</name>
        <dbReference type="ChEBI" id="CHEBI:58210"/>
    </ligand>
</feature>
<dbReference type="GO" id="GO:0005829">
    <property type="term" value="C:cytosol"/>
    <property type="evidence" value="ECO:0007669"/>
    <property type="project" value="TreeGrafter"/>
</dbReference>
<evidence type="ECO:0000256" key="7">
    <source>
        <dbReference type="ARBA" id="ARBA00022827"/>
    </source>
</evidence>
<dbReference type="EMBL" id="JAJAQC010000020">
    <property type="protein sequence ID" value="MDA0565362.1"/>
    <property type="molecule type" value="Genomic_DNA"/>
</dbReference>
<organism evidence="14 15">
    <name type="scientific">Streptomonospora mangrovi</name>
    <dbReference type="NCBI Taxonomy" id="2883123"/>
    <lineage>
        <taxon>Bacteria</taxon>
        <taxon>Bacillati</taxon>
        <taxon>Actinomycetota</taxon>
        <taxon>Actinomycetes</taxon>
        <taxon>Streptosporangiales</taxon>
        <taxon>Nocardiopsidaceae</taxon>
        <taxon>Streptomonospora</taxon>
    </lineage>
</organism>
<evidence type="ECO:0000256" key="3">
    <source>
        <dbReference type="ARBA" id="ARBA00013036"/>
    </source>
</evidence>
<evidence type="ECO:0000256" key="5">
    <source>
        <dbReference type="ARBA" id="ARBA00022630"/>
    </source>
</evidence>
<proteinExistence type="inferred from homology"/>
<feature type="region of interest" description="Disordered" evidence="13">
    <location>
        <begin position="274"/>
        <end position="304"/>
    </location>
</feature>
<dbReference type="HAMAP" id="MF_00300">
    <property type="entry name" value="Chorismate_synth"/>
    <property type="match status" value="1"/>
</dbReference>
<comment type="catalytic activity">
    <reaction evidence="11 12">
        <text>5-O-(1-carboxyvinyl)-3-phosphoshikimate = chorismate + phosphate</text>
        <dbReference type="Rhea" id="RHEA:21020"/>
        <dbReference type="ChEBI" id="CHEBI:29748"/>
        <dbReference type="ChEBI" id="CHEBI:43474"/>
        <dbReference type="ChEBI" id="CHEBI:57701"/>
        <dbReference type="EC" id="4.2.3.5"/>
    </reaction>
</comment>
<dbReference type="AlphaFoldDB" id="A0A9X3SEW3"/>
<evidence type="ECO:0000256" key="1">
    <source>
        <dbReference type="ARBA" id="ARBA00005044"/>
    </source>
</evidence>